<evidence type="ECO:0000256" key="1">
    <source>
        <dbReference type="SAM" id="SignalP"/>
    </source>
</evidence>
<proteinExistence type="predicted"/>
<sequence length="161" mass="17074">MTTTTITTLPRWLILSAALALLSPPLSGGPSLPWAVYAGPLPIPVPNSNSHGNNIAASPPVGGSTTTTPIPPQHGATVPLDEAMLLAETTFQNVDPNQTLPGFGRYTQSDHSIYRRAFAPLRFDRYPTTTNGSPVTYPLSDSYITLDKPGQELSGDYQGAV</sequence>
<evidence type="ECO:0000313" key="3">
    <source>
        <dbReference type="Proteomes" id="UP000268162"/>
    </source>
</evidence>
<gene>
    <name evidence="2" type="ORF">BJ085DRAFT_39826</name>
</gene>
<keyword evidence="1" id="KW-0732">Signal</keyword>
<dbReference type="EMBL" id="ML002495">
    <property type="protein sequence ID" value="RKP37436.1"/>
    <property type="molecule type" value="Genomic_DNA"/>
</dbReference>
<accession>A0A4P9ZUZ9</accession>
<evidence type="ECO:0000313" key="2">
    <source>
        <dbReference type="EMBL" id="RKP37436.1"/>
    </source>
</evidence>
<organism evidence="2 3">
    <name type="scientific">Dimargaris cristalligena</name>
    <dbReference type="NCBI Taxonomy" id="215637"/>
    <lineage>
        <taxon>Eukaryota</taxon>
        <taxon>Fungi</taxon>
        <taxon>Fungi incertae sedis</taxon>
        <taxon>Zoopagomycota</taxon>
        <taxon>Kickxellomycotina</taxon>
        <taxon>Dimargaritomycetes</taxon>
        <taxon>Dimargaritales</taxon>
        <taxon>Dimargaritaceae</taxon>
        <taxon>Dimargaris</taxon>
    </lineage>
</organism>
<protein>
    <submittedName>
        <fullName evidence="2">Uncharacterized protein</fullName>
    </submittedName>
</protein>
<reference evidence="3" key="1">
    <citation type="journal article" date="2018" name="Nat. Microbiol.">
        <title>Leveraging single-cell genomics to expand the fungal tree of life.</title>
        <authorList>
            <person name="Ahrendt S.R."/>
            <person name="Quandt C.A."/>
            <person name="Ciobanu D."/>
            <person name="Clum A."/>
            <person name="Salamov A."/>
            <person name="Andreopoulos B."/>
            <person name="Cheng J.F."/>
            <person name="Woyke T."/>
            <person name="Pelin A."/>
            <person name="Henrissat B."/>
            <person name="Reynolds N.K."/>
            <person name="Benny G.L."/>
            <person name="Smith M.E."/>
            <person name="James T.Y."/>
            <person name="Grigoriev I.V."/>
        </authorList>
    </citation>
    <scope>NUCLEOTIDE SEQUENCE [LARGE SCALE GENOMIC DNA]</scope>
    <source>
        <strain evidence="3">RSA 468</strain>
    </source>
</reference>
<feature type="signal peptide" evidence="1">
    <location>
        <begin position="1"/>
        <end position="28"/>
    </location>
</feature>
<name>A0A4P9ZUZ9_9FUNG</name>
<feature type="chain" id="PRO_5020586561" evidence="1">
    <location>
        <begin position="29"/>
        <end position="161"/>
    </location>
</feature>
<dbReference type="AlphaFoldDB" id="A0A4P9ZUZ9"/>
<dbReference type="Proteomes" id="UP000268162">
    <property type="component" value="Unassembled WGS sequence"/>
</dbReference>
<keyword evidence="3" id="KW-1185">Reference proteome</keyword>